<dbReference type="InterPro" id="IPR007197">
    <property type="entry name" value="rSAM"/>
</dbReference>
<proteinExistence type="inferred from homology"/>
<reference evidence="11 12" key="1">
    <citation type="submission" date="2021-02" db="EMBL/GenBank/DDBJ databases">
        <title>Alicyclobacillus curvatus sp. nov. and Alicyclobacillus mengziensis sp. nov., two acidophilic bacteria isolated from acid mine drainage.</title>
        <authorList>
            <person name="Huang Y."/>
        </authorList>
    </citation>
    <scope>NUCLEOTIDE SEQUENCE [LARGE SCALE GENOMIC DNA]</scope>
    <source>
        <strain evidence="11 12">S30H14</strain>
    </source>
</reference>
<dbReference type="InterPro" id="IPR058240">
    <property type="entry name" value="rSAM_sf"/>
</dbReference>
<evidence type="ECO:0000259" key="10">
    <source>
        <dbReference type="PROSITE" id="PS51918"/>
    </source>
</evidence>
<dbReference type="SFLD" id="SFLDF00288">
    <property type="entry name" value="HemN-like__clustered_with_nucl"/>
    <property type="match status" value="1"/>
</dbReference>
<dbReference type="Proteomes" id="UP000663505">
    <property type="component" value="Chromosome"/>
</dbReference>
<keyword evidence="9" id="KW-0963">Cytoplasm</keyword>
<dbReference type="PANTHER" id="PTHR13932:SF5">
    <property type="entry name" value="RADICAL S-ADENOSYL METHIONINE DOMAIN-CONTAINING PROTEIN 1, MITOCHONDRIAL"/>
    <property type="match status" value="1"/>
</dbReference>
<dbReference type="RefSeq" id="WP_206655489.1">
    <property type="nucleotide sequence ID" value="NZ_CP071182.1"/>
</dbReference>
<dbReference type="GO" id="GO:0006779">
    <property type="term" value="P:porphyrin-containing compound biosynthetic process"/>
    <property type="evidence" value="ECO:0007669"/>
    <property type="project" value="InterPro"/>
</dbReference>
<evidence type="ECO:0000256" key="8">
    <source>
        <dbReference type="ARBA" id="ARBA00023186"/>
    </source>
</evidence>
<dbReference type="GO" id="GO:0046872">
    <property type="term" value="F:metal ion binding"/>
    <property type="evidence" value="ECO:0007669"/>
    <property type="project" value="UniProtKB-UniRule"/>
</dbReference>
<accession>A0A9X7VW25</accession>
<keyword evidence="8 9" id="KW-0143">Chaperone</keyword>
<evidence type="ECO:0000313" key="12">
    <source>
        <dbReference type="Proteomes" id="UP000663505"/>
    </source>
</evidence>
<dbReference type="SFLD" id="SFLDS00029">
    <property type="entry name" value="Radical_SAM"/>
    <property type="match status" value="1"/>
</dbReference>
<dbReference type="InterPro" id="IPR013785">
    <property type="entry name" value="Aldolase_TIM"/>
</dbReference>
<dbReference type="GO" id="GO:0004109">
    <property type="term" value="F:coproporphyrinogen oxidase activity"/>
    <property type="evidence" value="ECO:0007669"/>
    <property type="project" value="InterPro"/>
</dbReference>
<dbReference type="Gene3D" id="3.20.20.70">
    <property type="entry name" value="Aldolase class I"/>
    <property type="match status" value="1"/>
</dbReference>
<sequence>MTSQLFDSTHQQDPASLYVHIPFCKSRCFYCDFTTYVAPRSLVTAYVSYLKQEFELLARDTNKPLQTVFFGGGTPTYLSANELGQVFASLHQHFNLASDAEITVEANPGTVDAEKLVVLREYGVNRISFGAQTFDENLLMAIGRTHDKAAILSSVELALRHGFSRINLDLMFGLPEQTLDSVRQAVKQVVEMGVRHVSAYWLKVEPGTPFHKWQEQGLLPLPGEDSEADMYELVREMLSENGFVHYEVSNFATPGEEALHNLVYWHNEPYLAAGVGGHGYVRGRRYENVTALTDYARLLSAGMRPIADTHQVSAEESAEDTMMLGLRLREGVSAERFRQRHGASIQDVFFEQIQRLTGQGLIQEHSGTYRLTDRAWPIANVVFEEFVGALTVGAPTID</sequence>
<dbReference type="SFLD" id="SFLDG01065">
    <property type="entry name" value="anaerobic_coproporphyrinogen-I"/>
    <property type="match status" value="1"/>
</dbReference>
<evidence type="ECO:0000256" key="3">
    <source>
        <dbReference type="ARBA" id="ARBA00022617"/>
    </source>
</evidence>
<dbReference type="Pfam" id="PF04055">
    <property type="entry name" value="Radical_SAM"/>
    <property type="match status" value="1"/>
</dbReference>
<dbReference type="GO" id="GO:0051539">
    <property type="term" value="F:4 iron, 4 sulfur cluster binding"/>
    <property type="evidence" value="ECO:0007669"/>
    <property type="project" value="UniProtKB-UniRule"/>
</dbReference>
<dbReference type="InterPro" id="IPR034505">
    <property type="entry name" value="Coproporphyrinogen-III_oxidase"/>
</dbReference>
<dbReference type="SFLD" id="SFLDF00562">
    <property type="entry name" value="HemN-like__clustered_with_heat"/>
    <property type="match status" value="1"/>
</dbReference>
<keyword evidence="7 9" id="KW-0411">Iron-sulfur</keyword>
<dbReference type="NCBIfam" id="TIGR00539">
    <property type="entry name" value="hemN_rel"/>
    <property type="match status" value="1"/>
</dbReference>
<evidence type="ECO:0000256" key="5">
    <source>
        <dbReference type="ARBA" id="ARBA00022723"/>
    </source>
</evidence>
<evidence type="ECO:0000256" key="1">
    <source>
        <dbReference type="ARBA" id="ARBA00006100"/>
    </source>
</evidence>
<comment type="subcellular location">
    <subcellularLocation>
        <location evidence="9">Cytoplasm</location>
    </subcellularLocation>
</comment>
<name>A0A9X7VW25_9BACL</name>
<dbReference type="Pfam" id="PF06969">
    <property type="entry name" value="HemN_C"/>
    <property type="match status" value="1"/>
</dbReference>
<keyword evidence="4 9" id="KW-0949">S-adenosyl-L-methionine</keyword>
<keyword evidence="5 9" id="KW-0479">Metal-binding</keyword>
<organism evidence="11 12">
    <name type="scientific">Alicyclobacillus mengziensis</name>
    <dbReference type="NCBI Taxonomy" id="2931921"/>
    <lineage>
        <taxon>Bacteria</taxon>
        <taxon>Bacillati</taxon>
        <taxon>Bacillota</taxon>
        <taxon>Bacilli</taxon>
        <taxon>Bacillales</taxon>
        <taxon>Alicyclobacillaceae</taxon>
        <taxon>Alicyclobacillus</taxon>
    </lineage>
</organism>
<dbReference type="PROSITE" id="PS51918">
    <property type="entry name" value="RADICAL_SAM"/>
    <property type="match status" value="1"/>
</dbReference>
<dbReference type="EMBL" id="CP071182">
    <property type="protein sequence ID" value="QSO46119.1"/>
    <property type="molecule type" value="Genomic_DNA"/>
</dbReference>
<dbReference type="InterPro" id="IPR004559">
    <property type="entry name" value="HemW-like"/>
</dbReference>
<keyword evidence="9" id="KW-0004">4Fe-4S</keyword>
<dbReference type="SFLD" id="SFLDG01082">
    <property type="entry name" value="B12-binding_domain_containing"/>
    <property type="match status" value="1"/>
</dbReference>
<dbReference type="GO" id="GO:0005737">
    <property type="term" value="C:cytoplasm"/>
    <property type="evidence" value="ECO:0007669"/>
    <property type="project" value="UniProtKB-SubCell"/>
</dbReference>
<evidence type="ECO:0000256" key="2">
    <source>
        <dbReference type="ARBA" id="ARBA00017228"/>
    </source>
</evidence>
<gene>
    <name evidence="11" type="ORF">JZ786_16550</name>
</gene>
<evidence type="ECO:0000256" key="7">
    <source>
        <dbReference type="ARBA" id="ARBA00023014"/>
    </source>
</evidence>
<dbReference type="AlphaFoldDB" id="A0A9X7VW25"/>
<dbReference type="KEGG" id="afx:JZ786_16550"/>
<dbReference type="InterPro" id="IPR010723">
    <property type="entry name" value="HemN_C"/>
</dbReference>
<evidence type="ECO:0000313" key="11">
    <source>
        <dbReference type="EMBL" id="QSO46119.1"/>
    </source>
</evidence>
<keyword evidence="12" id="KW-1185">Reference proteome</keyword>
<dbReference type="SUPFAM" id="SSF102114">
    <property type="entry name" value="Radical SAM enzymes"/>
    <property type="match status" value="1"/>
</dbReference>
<dbReference type="CDD" id="cd01335">
    <property type="entry name" value="Radical_SAM"/>
    <property type="match status" value="1"/>
</dbReference>
<evidence type="ECO:0000256" key="6">
    <source>
        <dbReference type="ARBA" id="ARBA00023004"/>
    </source>
</evidence>
<keyword evidence="3 9" id="KW-0349">Heme</keyword>
<dbReference type="PANTHER" id="PTHR13932">
    <property type="entry name" value="COPROPORPHYRINIGEN III OXIDASE"/>
    <property type="match status" value="1"/>
</dbReference>
<dbReference type="SMART" id="SM00729">
    <property type="entry name" value="Elp3"/>
    <property type="match status" value="1"/>
</dbReference>
<protein>
    <recommendedName>
        <fullName evidence="2 9">Heme chaperone HemW</fullName>
    </recommendedName>
</protein>
<feature type="domain" description="Radical SAM core" evidence="10">
    <location>
        <begin position="9"/>
        <end position="241"/>
    </location>
</feature>
<dbReference type="InterPro" id="IPR006638">
    <property type="entry name" value="Elp3/MiaA/NifB-like_rSAM"/>
</dbReference>
<evidence type="ECO:0000256" key="4">
    <source>
        <dbReference type="ARBA" id="ARBA00022691"/>
    </source>
</evidence>
<keyword evidence="6 9" id="KW-0408">Iron</keyword>
<comment type="function">
    <text evidence="9">Probably acts as a heme chaperone, transferring heme to an unknown acceptor. Binds one molecule of heme per monomer, possibly covalently. Binds 1 [4Fe-4S] cluster. The cluster is coordinated with 3 cysteines and an exchangeable S-adenosyl-L-methionine.</text>
</comment>
<evidence type="ECO:0000256" key="9">
    <source>
        <dbReference type="RuleBase" id="RU364116"/>
    </source>
</evidence>
<comment type="similarity">
    <text evidence="1">Belongs to the anaerobic coproporphyrinogen-III oxidase family. HemW subfamily.</text>
</comment>